<proteinExistence type="inferred from homology"/>
<dbReference type="SUPFAM" id="SSF48403">
    <property type="entry name" value="Ankyrin repeat"/>
    <property type="match status" value="1"/>
</dbReference>
<reference evidence="5" key="1">
    <citation type="submission" date="2023-03" db="EMBL/GenBank/DDBJ databases">
        <title>Electrophorus voltai genome.</title>
        <authorList>
            <person name="Bian C."/>
        </authorList>
    </citation>
    <scope>NUCLEOTIDE SEQUENCE</scope>
    <source>
        <strain evidence="5">CB-2022</strain>
        <tissue evidence="5">Muscle</tissue>
    </source>
</reference>
<dbReference type="Pfam" id="PF12796">
    <property type="entry name" value="Ank_2"/>
    <property type="match status" value="1"/>
</dbReference>
<evidence type="ECO:0000256" key="4">
    <source>
        <dbReference type="PROSITE-ProRule" id="PRU00023"/>
    </source>
</evidence>
<comment type="caution">
    <text evidence="5">The sequence shown here is derived from an EMBL/GenBank/DDBJ whole genome shotgun (WGS) entry which is preliminary data.</text>
</comment>
<comment type="similarity">
    <text evidence="3">Belongs to the SOWAH family.</text>
</comment>
<organism evidence="5 6">
    <name type="scientific">Electrophorus voltai</name>
    <dbReference type="NCBI Taxonomy" id="2609070"/>
    <lineage>
        <taxon>Eukaryota</taxon>
        <taxon>Metazoa</taxon>
        <taxon>Chordata</taxon>
        <taxon>Craniata</taxon>
        <taxon>Vertebrata</taxon>
        <taxon>Euteleostomi</taxon>
        <taxon>Actinopterygii</taxon>
        <taxon>Neopterygii</taxon>
        <taxon>Teleostei</taxon>
        <taxon>Ostariophysi</taxon>
        <taxon>Gymnotiformes</taxon>
        <taxon>Gymnotoidei</taxon>
        <taxon>Gymnotidae</taxon>
        <taxon>Electrophorus</taxon>
    </lineage>
</organism>
<dbReference type="InterPro" id="IPR036770">
    <property type="entry name" value="Ankyrin_rpt-contain_sf"/>
</dbReference>
<evidence type="ECO:0000313" key="5">
    <source>
        <dbReference type="EMBL" id="KAK1784501.1"/>
    </source>
</evidence>
<dbReference type="EMBL" id="JAROKS010000104">
    <property type="protein sequence ID" value="KAK1784501.1"/>
    <property type="molecule type" value="Genomic_DNA"/>
</dbReference>
<dbReference type="SMART" id="SM00248">
    <property type="entry name" value="ANK"/>
    <property type="match status" value="2"/>
</dbReference>
<accession>A0AAD9DJX6</accession>
<sequence length="186" mass="21255">MECYGKLSEVNDRYDLYRSAMTKRRHSVAPASPAQKNINKDTKLLQDIKLAEWRNFMSGFTALHWDAKQGNSEMMRKILLLSQQGRPGVDVNTKSYEGYTPLHIAAIHRPESVLSVLVRDYGANCNIPDNSGKKPYHYLHKDASPKVREMLGDPHAGNYKPSSHEQHFSDLPKRFSTLSKLFQSKH</sequence>
<evidence type="ECO:0000256" key="2">
    <source>
        <dbReference type="ARBA" id="ARBA00023043"/>
    </source>
</evidence>
<name>A0AAD9DJX6_9TELE</name>
<dbReference type="Gene3D" id="1.25.40.20">
    <property type="entry name" value="Ankyrin repeat-containing domain"/>
    <property type="match status" value="1"/>
</dbReference>
<protein>
    <submittedName>
        <fullName evidence="5">Uncharacterized protein</fullName>
    </submittedName>
</protein>
<dbReference type="PROSITE" id="PS50297">
    <property type="entry name" value="ANK_REP_REGION"/>
    <property type="match status" value="1"/>
</dbReference>
<keyword evidence="2 4" id="KW-0040">ANK repeat</keyword>
<evidence type="ECO:0000256" key="3">
    <source>
        <dbReference type="ARBA" id="ARBA00038122"/>
    </source>
</evidence>
<feature type="repeat" description="ANK" evidence="4">
    <location>
        <begin position="97"/>
        <end position="130"/>
    </location>
</feature>
<dbReference type="AlphaFoldDB" id="A0AAD9DJX6"/>
<dbReference type="PANTHER" id="PTHR14491:SF2">
    <property type="entry name" value="ANKYRIN REPEAT DOMAIN-CONTAINING PROTEIN SOWAHA"/>
    <property type="match status" value="1"/>
</dbReference>
<dbReference type="Proteomes" id="UP001239994">
    <property type="component" value="Unassembled WGS sequence"/>
</dbReference>
<dbReference type="PANTHER" id="PTHR14491">
    <property type="entry name" value="SOSONDOWAH, ISOFORM G"/>
    <property type="match status" value="1"/>
</dbReference>
<keyword evidence="6" id="KW-1185">Reference proteome</keyword>
<gene>
    <name evidence="5" type="ORF">P4O66_000357</name>
</gene>
<dbReference type="PROSITE" id="PS50088">
    <property type="entry name" value="ANK_REPEAT"/>
    <property type="match status" value="1"/>
</dbReference>
<dbReference type="InterPro" id="IPR002110">
    <property type="entry name" value="Ankyrin_rpt"/>
</dbReference>
<keyword evidence="1" id="KW-0677">Repeat</keyword>
<evidence type="ECO:0000256" key="1">
    <source>
        <dbReference type="ARBA" id="ARBA00022737"/>
    </source>
</evidence>
<evidence type="ECO:0000313" key="6">
    <source>
        <dbReference type="Proteomes" id="UP001239994"/>
    </source>
</evidence>